<evidence type="ECO:0000259" key="2">
    <source>
        <dbReference type="Pfam" id="PF01521"/>
    </source>
</evidence>
<dbReference type="SUPFAM" id="SSF89360">
    <property type="entry name" value="HesB-like domain"/>
    <property type="match status" value="1"/>
</dbReference>
<proteinExistence type="inferred from homology"/>
<protein>
    <submittedName>
        <fullName evidence="3">Iron-sulfur cluster assembly accessory protein</fullName>
    </submittedName>
</protein>
<evidence type="ECO:0000256" key="1">
    <source>
        <dbReference type="ARBA" id="ARBA00006718"/>
    </source>
</evidence>
<dbReference type="RefSeq" id="WP_139938775.1">
    <property type="nucleotide sequence ID" value="NZ_JBHSYP010000003.1"/>
</dbReference>
<keyword evidence="4" id="KW-1185">Reference proteome</keyword>
<dbReference type="FunFam" id="2.60.300.12:FF:000001">
    <property type="entry name" value="Iron-binding protein IscA"/>
    <property type="match status" value="1"/>
</dbReference>
<gene>
    <name evidence="3" type="ORF">FIV46_04295</name>
</gene>
<dbReference type="GO" id="GO:0016226">
    <property type="term" value="P:iron-sulfur cluster assembly"/>
    <property type="evidence" value="ECO:0007669"/>
    <property type="project" value="InterPro"/>
</dbReference>
<sequence>MSAEAVLQISDAAADRIKFLLAQRGKPSLGVRLGTTTKGCNGLSYKVDYVDEETPGDEKVTDKGVTVYIDGMSMIYLIGSTMDYKEDKFQTGFVFENPNATGTCGCGESFSV</sequence>
<feature type="domain" description="Core" evidence="2">
    <location>
        <begin position="7"/>
        <end position="108"/>
    </location>
</feature>
<dbReference type="InterPro" id="IPR000361">
    <property type="entry name" value="ATAP_core_dom"/>
</dbReference>
<comment type="caution">
    <text evidence="3">The sequence shown here is derived from an EMBL/GenBank/DDBJ whole genome shotgun (WGS) entry which is preliminary data.</text>
</comment>
<dbReference type="Pfam" id="PF01521">
    <property type="entry name" value="Fe-S_biosyn"/>
    <property type="match status" value="1"/>
</dbReference>
<dbReference type="PANTHER" id="PTHR10072">
    <property type="entry name" value="IRON-SULFUR CLUSTER ASSEMBLY PROTEIN"/>
    <property type="match status" value="1"/>
</dbReference>
<dbReference type="GO" id="GO:0051537">
    <property type="term" value="F:2 iron, 2 sulfur cluster binding"/>
    <property type="evidence" value="ECO:0007669"/>
    <property type="project" value="TreeGrafter"/>
</dbReference>
<name>A0A501PNT1_9PROT</name>
<dbReference type="Gene3D" id="2.60.300.12">
    <property type="entry name" value="HesB-like domain"/>
    <property type="match status" value="1"/>
</dbReference>
<dbReference type="Proteomes" id="UP000319148">
    <property type="component" value="Unassembled WGS sequence"/>
</dbReference>
<dbReference type="InterPro" id="IPR035903">
    <property type="entry name" value="HesB-like_dom_sf"/>
</dbReference>
<dbReference type="PANTHER" id="PTHR10072:SF41">
    <property type="entry name" value="IRON-SULFUR CLUSTER ASSEMBLY 1 HOMOLOG, MITOCHONDRIAL"/>
    <property type="match status" value="1"/>
</dbReference>
<dbReference type="InterPro" id="IPR050322">
    <property type="entry name" value="Fe-S_cluster_asmbl/transfer"/>
</dbReference>
<dbReference type="InterPro" id="IPR016092">
    <property type="entry name" value="ATAP"/>
</dbReference>
<dbReference type="NCBIfam" id="TIGR00049">
    <property type="entry name" value="iron-sulfur cluster assembly accessory protein"/>
    <property type="match status" value="1"/>
</dbReference>
<evidence type="ECO:0000313" key="3">
    <source>
        <dbReference type="EMBL" id="TPD61436.1"/>
    </source>
</evidence>
<evidence type="ECO:0000313" key="4">
    <source>
        <dbReference type="Proteomes" id="UP000319148"/>
    </source>
</evidence>
<dbReference type="AlphaFoldDB" id="A0A501PNT1"/>
<accession>A0A501PNT1</accession>
<dbReference type="GO" id="GO:0005737">
    <property type="term" value="C:cytoplasm"/>
    <property type="evidence" value="ECO:0007669"/>
    <property type="project" value="TreeGrafter"/>
</dbReference>
<dbReference type="EMBL" id="VFIY01000005">
    <property type="protein sequence ID" value="TPD61436.1"/>
    <property type="molecule type" value="Genomic_DNA"/>
</dbReference>
<comment type="similarity">
    <text evidence="1">Belongs to the HesB/IscA family.</text>
</comment>
<reference evidence="4" key="1">
    <citation type="submission" date="2019-06" db="EMBL/GenBank/DDBJ databases">
        <title>The complete genome of Emcibacter congregatus ZYLT.</title>
        <authorList>
            <person name="Zhao Z."/>
        </authorList>
    </citation>
    <scope>NUCLEOTIDE SEQUENCE [LARGE SCALE GENOMIC DNA]</scope>
    <source>
        <strain evidence="4">MCCC 1A06723</strain>
    </source>
</reference>
<dbReference type="PROSITE" id="PS01152">
    <property type="entry name" value="HESB"/>
    <property type="match status" value="1"/>
</dbReference>
<dbReference type="OrthoDB" id="9801228at2"/>
<organism evidence="3 4">
    <name type="scientific">Emcibacter nanhaiensis</name>
    <dbReference type="NCBI Taxonomy" id="1505037"/>
    <lineage>
        <taxon>Bacteria</taxon>
        <taxon>Pseudomonadati</taxon>
        <taxon>Pseudomonadota</taxon>
        <taxon>Alphaproteobacteria</taxon>
        <taxon>Emcibacterales</taxon>
        <taxon>Emcibacteraceae</taxon>
        <taxon>Emcibacter</taxon>
    </lineage>
</organism>
<dbReference type="InterPro" id="IPR017870">
    <property type="entry name" value="FeS_cluster_insertion_CS"/>
</dbReference>